<gene>
    <name evidence="2" type="ORF">MIN45_P1699</name>
</gene>
<keyword evidence="1" id="KW-0472">Membrane</keyword>
<dbReference type="Proteomes" id="UP001321450">
    <property type="component" value="Chromosome"/>
</dbReference>
<dbReference type="RefSeq" id="WP_286291634.1">
    <property type="nucleotide sequence ID" value="NZ_AP024718.1"/>
</dbReference>
<dbReference type="KEGG" id="meiy:MIN45_P1699"/>
<evidence type="ECO:0000313" key="3">
    <source>
        <dbReference type="Proteomes" id="UP001321450"/>
    </source>
</evidence>
<keyword evidence="1" id="KW-1133">Transmembrane helix</keyword>
<accession>A0AAU9CBL1</accession>
<proteinExistence type="predicted"/>
<dbReference type="NCBIfam" id="NF033233">
    <property type="entry name" value="twin_helix"/>
    <property type="match status" value="1"/>
</dbReference>
<keyword evidence="1" id="KW-0812">Transmembrane</keyword>
<evidence type="ECO:0000256" key="1">
    <source>
        <dbReference type="SAM" id="Phobius"/>
    </source>
</evidence>
<feature type="transmembrane region" description="Helical" evidence="1">
    <location>
        <begin position="38"/>
        <end position="58"/>
    </location>
</feature>
<sequence>MLIRLIILAAFVGIVISLGSALYYLLNDPSRSPRTAKALTTRISLSLVLFFFLLFAGFKGWIKPHGIRPLPQATKKALP</sequence>
<keyword evidence="3" id="KW-1185">Reference proteome</keyword>
<reference evidence="3" key="1">
    <citation type="journal article" date="2024" name="Int. J. Syst. Evol. Microbiol.">
        <title>Methylomarinovum tepidoasis sp. nov., a moderately thermophilic methanotroph of the family Methylothermaceae isolated from a deep-sea hydrothermal field.</title>
        <authorList>
            <person name="Hirayama H."/>
            <person name="Takaki Y."/>
            <person name="Abe M."/>
            <person name="Miyazaki M."/>
            <person name="Uematsu K."/>
            <person name="Matsui Y."/>
            <person name="Takai K."/>
        </authorList>
    </citation>
    <scope>NUCLEOTIDE SEQUENCE [LARGE SCALE GENOMIC DNA]</scope>
    <source>
        <strain evidence="3">IN45</strain>
    </source>
</reference>
<dbReference type="Pfam" id="PF11137">
    <property type="entry name" value="DUF2909"/>
    <property type="match status" value="1"/>
</dbReference>
<evidence type="ECO:0000313" key="2">
    <source>
        <dbReference type="EMBL" id="BCX89327.1"/>
    </source>
</evidence>
<protein>
    <recommendedName>
        <fullName evidence="4">Twin transmembrane helix small protein</fullName>
    </recommendedName>
</protein>
<name>A0AAU9CBL1_9GAMM</name>
<feature type="transmembrane region" description="Helical" evidence="1">
    <location>
        <begin position="5"/>
        <end position="26"/>
    </location>
</feature>
<organism evidence="2 3">
    <name type="scientific">Methylomarinovum tepidoasis</name>
    <dbReference type="NCBI Taxonomy" id="2840183"/>
    <lineage>
        <taxon>Bacteria</taxon>
        <taxon>Pseudomonadati</taxon>
        <taxon>Pseudomonadota</taxon>
        <taxon>Gammaproteobacteria</taxon>
        <taxon>Methylococcales</taxon>
        <taxon>Methylothermaceae</taxon>
        <taxon>Methylomarinovum</taxon>
    </lineage>
</organism>
<dbReference type="InterPro" id="IPR021313">
    <property type="entry name" value="DUF2909"/>
</dbReference>
<dbReference type="AlphaFoldDB" id="A0AAU9CBL1"/>
<dbReference type="EMBL" id="AP024718">
    <property type="protein sequence ID" value="BCX89327.1"/>
    <property type="molecule type" value="Genomic_DNA"/>
</dbReference>
<evidence type="ECO:0008006" key="4">
    <source>
        <dbReference type="Google" id="ProtNLM"/>
    </source>
</evidence>